<proteinExistence type="predicted"/>
<protein>
    <submittedName>
        <fullName evidence="1">Uncharacterized protein</fullName>
    </submittedName>
</protein>
<sequence length="160" mass="17972">MPSKAKTGKASKRSTERELERRIEDVGKGIILGLDCNTLVIFAKHGGSGEDEKNLFEPFSVSSRTMRTYISTCRQNWADFLEPDHSRLLAEHLETLRYLQRENIKASDLPEARRVLRDIGDLLQLNSLNINLLAKTIIEIEPAPKPGEPGSRVKEDGTAM</sequence>
<name>A0A0F9CMY7_9ZZZZ</name>
<organism evidence="1">
    <name type="scientific">marine sediment metagenome</name>
    <dbReference type="NCBI Taxonomy" id="412755"/>
    <lineage>
        <taxon>unclassified sequences</taxon>
        <taxon>metagenomes</taxon>
        <taxon>ecological metagenomes</taxon>
    </lineage>
</organism>
<evidence type="ECO:0000313" key="1">
    <source>
        <dbReference type="EMBL" id="KKL27782.1"/>
    </source>
</evidence>
<accession>A0A0F9CMY7</accession>
<reference evidence="1" key="1">
    <citation type="journal article" date="2015" name="Nature">
        <title>Complex archaea that bridge the gap between prokaryotes and eukaryotes.</title>
        <authorList>
            <person name="Spang A."/>
            <person name="Saw J.H."/>
            <person name="Jorgensen S.L."/>
            <person name="Zaremba-Niedzwiedzka K."/>
            <person name="Martijn J."/>
            <person name="Lind A.E."/>
            <person name="van Eijk R."/>
            <person name="Schleper C."/>
            <person name="Guy L."/>
            <person name="Ettema T.J."/>
        </authorList>
    </citation>
    <scope>NUCLEOTIDE SEQUENCE</scope>
</reference>
<gene>
    <name evidence="1" type="ORF">LCGC14_2381730</name>
</gene>
<dbReference type="AlphaFoldDB" id="A0A0F9CMY7"/>
<dbReference type="EMBL" id="LAZR01035339">
    <property type="protein sequence ID" value="KKL27782.1"/>
    <property type="molecule type" value="Genomic_DNA"/>
</dbReference>
<comment type="caution">
    <text evidence="1">The sequence shown here is derived from an EMBL/GenBank/DDBJ whole genome shotgun (WGS) entry which is preliminary data.</text>
</comment>